<dbReference type="PANTHER" id="PTHR33175:SF3">
    <property type="entry name" value="DNA-BINDING PROTEIN HU-BETA"/>
    <property type="match status" value="1"/>
</dbReference>
<gene>
    <name evidence="6" type="ORF">JI739_06245</name>
</gene>
<dbReference type="PANTHER" id="PTHR33175">
    <property type="entry name" value="DNA-BINDING PROTEIN HU"/>
    <property type="match status" value="1"/>
</dbReference>
<proteinExistence type="inferred from homology"/>
<evidence type="ECO:0000313" key="6">
    <source>
        <dbReference type="EMBL" id="MBL0419943.1"/>
    </source>
</evidence>
<reference evidence="6" key="1">
    <citation type="submission" date="2021-01" db="EMBL/GenBank/DDBJ databases">
        <title>Ramlibacter sp. strain AW1 16S ribosomal RNA gene Genome sequencing and assembly.</title>
        <authorList>
            <person name="Kang M."/>
        </authorList>
    </citation>
    <scope>NUCLEOTIDE SEQUENCE</scope>
    <source>
        <strain evidence="6">AW1</strain>
    </source>
</reference>
<dbReference type="GO" id="GO:0005829">
    <property type="term" value="C:cytosol"/>
    <property type="evidence" value="ECO:0007669"/>
    <property type="project" value="TreeGrafter"/>
</dbReference>
<dbReference type="SMART" id="SM00411">
    <property type="entry name" value="BHL"/>
    <property type="match status" value="1"/>
</dbReference>
<evidence type="ECO:0000256" key="3">
    <source>
        <dbReference type="ARBA" id="ARBA00023125"/>
    </source>
</evidence>
<dbReference type="Gene3D" id="4.10.520.10">
    <property type="entry name" value="IHF-like DNA-binding proteins"/>
    <property type="match status" value="1"/>
</dbReference>
<dbReference type="RefSeq" id="WP_201682941.1">
    <property type="nucleotide sequence ID" value="NZ_JAEQNA010000001.1"/>
</dbReference>
<comment type="similarity">
    <text evidence="1 4">Belongs to the bacterial histone-like protein family.</text>
</comment>
<evidence type="ECO:0000256" key="1">
    <source>
        <dbReference type="ARBA" id="ARBA00010529"/>
    </source>
</evidence>
<dbReference type="InterPro" id="IPR020816">
    <property type="entry name" value="Histone-like_DNA-bd_CS"/>
</dbReference>
<dbReference type="CDD" id="cd13831">
    <property type="entry name" value="HU"/>
    <property type="match status" value="1"/>
</dbReference>
<comment type="caution">
    <text evidence="6">The sequence shown here is derived from an EMBL/GenBank/DDBJ whole genome shotgun (WGS) entry which is preliminary data.</text>
</comment>
<sequence length="92" mass="9567">MKKGELVEALAQATGESQATAARHLDAFIDVISQQLSSGDEVTITGFGSFKASKRAARTGRNPSTGESMDIPESTAVRFTPGAKLKAAVNGQ</sequence>
<dbReference type="Proteomes" id="UP000613011">
    <property type="component" value="Unassembled WGS sequence"/>
</dbReference>
<keyword evidence="7" id="KW-1185">Reference proteome</keyword>
<dbReference type="Pfam" id="PF00216">
    <property type="entry name" value="Bac_DNA_binding"/>
    <property type="match status" value="1"/>
</dbReference>
<dbReference type="GO" id="GO:0030261">
    <property type="term" value="P:chromosome condensation"/>
    <property type="evidence" value="ECO:0007669"/>
    <property type="project" value="UniProtKB-KW"/>
</dbReference>
<dbReference type="GO" id="GO:0003677">
    <property type="term" value="F:DNA binding"/>
    <property type="evidence" value="ECO:0007669"/>
    <property type="project" value="UniProtKB-KW"/>
</dbReference>
<dbReference type="PRINTS" id="PR01727">
    <property type="entry name" value="DNABINDINGHU"/>
</dbReference>
<evidence type="ECO:0000256" key="2">
    <source>
        <dbReference type="ARBA" id="ARBA00023067"/>
    </source>
</evidence>
<dbReference type="InterPro" id="IPR000119">
    <property type="entry name" value="Hist_DNA-bd"/>
</dbReference>
<dbReference type="SUPFAM" id="SSF47729">
    <property type="entry name" value="IHF-like DNA-binding proteins"/>
    <property type="match status" value="1"/>
</dbReference>
<protein>
    <submittedName>
        <fullName evidence="6">HU family DNA-binding protein</fullName>
    </submittedName>
</protein>
<organism evidence="6 7">
    <name type="scientific">Ramlibacter aurantiacus</name>
    <dbReference type="NCBI Taxonomy" id="2801330"/>
    <lineage>
        <taxon>Bacteria</taxon>
        <taxon>Pseudomonadati</taxon>
        <taxon>Pseudomonadota</taxon>
        <taxon>Betaproteobacteria</taxon>
        <taxon>Burkholderiales</taxon>
        <taxon>Comamonadaceae</taxon>
        <taxon>Ramlibacter</taxon>
    </lineage>
</organism>
<keyword evidence="2" id="KW-0226">DNA condensation</keyword>
<name>A0A936ZMC9_9BURK</name>
<dbReference type="GO" id="GO:0030527">
    <property type="term" value="F:structural constituent of chromatin"/>
    <property type="evidence" value="ECO:0007669"/>
    <property type="project" value="InterPro"/>
</dbReference>
<dbReference type="AlphaFoldDB" id="A0A936ZMC9"/>
<dbReference type="EMBL" id="JAEQNA010000001">
    <property type="protein sequence ID" value="MBL0419943.1"/>
    <property type="molecule type" value="Genomic_DNA"/>
</dbReference>
<evidence type="ECO:0000256" key="5">
    <source>
        <dbReference type="SAM" id="MobiDB-lite"/>
    </source>
</evidence>
<feature type="region of interest" description="Disordered" evidence="5">
    <location>
        <begin position="55"/>
        <end position="74"/>
    </location>
</feature>
<evidence type="ECO:0000256" key="4">
    <source>
        <dbReference type="RuleBase" id="RU003939"/>
    </source>
</evidence>
<dbReference type="InterPro" id="IPR010992">
    <property type="entry name" value="IHF-like_DNA-bd_dom_sf"/>
</dbReference>
<keyword evidence="3 6" id="KW-0238">DNA-binding</keyword>
<dbReference type="PROSITE" id="PS00045">
    <property type="entry name" value="HISTONE_LIKE"/>
    <property type="match status" value="1"/>
</dbReference>
<evidence type="ECO:0000313" key="7">
    <source>
        <dbReference type="Proteomes" id="UP000613011"/>
    </source>
</evidence>
<accession>A0A936ZMC9</accession>